<dbReference type="AlphaFoldDB" id="E8M6A2"/>
<dbReference type="InterPro" id="IPR007298">
    <property type="entry name" value="Cu-R_lipoprotein_NlpE"/>
</dbReference>
<dbReference type="RefSeq" id="WP_008076546.1">
    <property type="nucleotide sequence ID" value="NZ_AEVT01000058.1"/>
</dbReference>
<evidence type="ECO:0000313" key="4">
    <source>
        <dbReference type="Proteomes" id="UP000006228"/>
    </source>
</evidence>
<evidence type="ECO:0000256" key="1">
    <source>
        <dbReference type="SAM" id="MobiDB-lite"/>
    </source>
</evidence>
<dbReference type="GeneID" id="95569127"/>
<organism evidence="3 4">
    <name type="scientific">Vibrio sinaloensis DSM 21326</name>
    <dbReference type="NCBI Taxonomy" id="945550"/>
    <lineage>
        <taxon>Bacteria</taxon>
        <taxon>Pseudomonadati</taxon>
        <taxon>Pseudomonadota</taxon>
        <taxon>Gammaproteobacteria</taxon>
        <taxon>Vibrionales</taxon>
        <taxon>Vibrionaceae</taxon>
        <taxon>Vibrio</taxon>
        <taxon>Vibrio oreintalis group</taxon>
    </lineage>
</organism>
<feature type="compositionally biased region" description="Low complexity" evidence="1">
    <location>
        <begin position="26"/>
        <end position="43"/>
    </location>
</feature>
<evidence type="ECO:0000313" key="3">
    <source>
        <dbReference type="EMBL" id="EGA70552.1"/>
    </source>
</evidence>
<dbReference type="PROSITE" id="PS51257">
    <property type="entry name" value="PROKAR_LIPOPROTEIN"/>
    <property type="match status" value="1"/>
</dbReference>
<feature type="chain" id="PRO_5003224795" evidence="2">
    <location>
        <begin position="17"/>
        <end position="152"/>
    </location>
</feature>
<dbReference type="EMBL" id="AEVT01000058">
    <property type="protein sequence ID" value="EGA70552.1"/>
    <property type="molecule type" value="Genomic_DNA"/>
</dbReference>
<evidence type="ECO:0000256" key="2">
    <source>
        <dbReference type="SAM" id="SignalP"/>
    </source>
</evidence>
<dbReference type="eggNOG" id="COG3015">
    <property type="taxonomic scope" value="Bacteria"/>
</dbReference>
<dbReference type="OrthoDB" id="5348860at2"/>
<protein>
    <submittedName>
        <fullName evidence="3">Putative lipoprotein</fullName>
    </submittedName>
</protein>
<comment type="caution">
    <text evidence="3">The sequence shown here is derived from an EMBL/GenBank/DDBJ whole genome shotgun (WGS) entry which is preliminary data.</text>
</comment>
<proteinExistence type="predicted"/>
<feature type="region of interest" description="Disordered" evidence="1">
    <location>
        <begin position="26"/>
        <end position="51"/>
    </location>
</feature>
<dbReference type="Gene3D" id="2.40.128.640">
    <property type="match status" value="1"/>
</dbReference>
<accession>E8M6A2</accession>
<gene>
    <name evidence="3" type="ORF">VISI1226_00765</name>
</gene>
<dbReference type="Pfam" id="PF04170">
    <property type="entry name" value="NlpE"/>
    <property type="match status" value="1"/>
</dbReference>
<sequence>MKRTLLIIAAASLALAGCQDEQSSAALSSSDTATPQETAPQPTGEHTANNSLDWNGTYVGILPCADCSGIETRISLNHDDSYQIEQTYLGKQDGYFISQGQLSWNEAGNTVILEQESGANQYFVGENVLFKLDINGQRVEGDLAQHYQLKKQ</sequence>
<name>E8M6A2_PHOS4</name>
<reference evidence="3 4" key="1">
    <citation type="journal article" date="2012" name="Int. J. Syst. Evol. Microbiol.">
        <title>Vibrio caribbeanicus sp. nov., isolated from the marine sponge Scleritoderma cyanea.</title>
        <authorList>
            <person name="Hoffmann M."/>
            <person name="Monday S.R."/>
            <person name="Allard M.W."/>
            <person name="Strain E.A."/>
            <person name="Whittaker P."/>
            <person name="Naum M."/>
            <person name="McCarthy P.J."/>
            <person name="Lopez J.V."/>
            <person name="Fischer M."/>
            <person name="Brown E.W."/>
        </authorList>
    </citation>
    <scope>NUCLEOTIDE SEQUENCE [LARGE SCALE GENOMIC DNA]</scope>
    <source>
        <strain evidence="4">DSMZ 21326</strain>
    </source>
</reference>
<keyword evidence="2" id="KW-0732">Signal</keyword>
<keyword evidence="3" id="KW-0449">Lipoprotein</keyword>
<feature type="signal peptide" evidence="2">
    <location>
        <begin position="1"/>
        <end position="16"/>
    </location>
</feature>
<dbReference type="Proteomes" id="UP000006228">
    <property type="component" value="Unassembled WGS sequence"/>
</dbReference>